<dbReference type="GeneID" id="22584651"/>
<dbReference type="RefSeq" id="XP_010761211.1">
    <property type="nucleotide sequence ID" value="XM_010762909.1"/>
</dbReference>
<dbReference type="EMBL" id="KN275963">
    <property type="protein sequence ID" value="EEH49703.2"/>
    <property type="molecule type" value="Genomic_DNA"/>
</dbReference>
<evidence type="ECO:0000313" key="1">
    <source>
        <dbReference type="EMBL" id="EEH49703.2"/>
    </source>
</evidence>
<proteinExistence type="predicted"/>
<name>C1GEU6_PARBD</name>
<reference evidence="1 2" key="1">
    <citation type="journal article" date="2011" name="PLoS Genet.">
        <title>Comparative genomic analysis of human fungal pathogens causing paracoccidioidomycosis.</title>
        <authorList>
            <person name="Desjardins C.A."/>
            <person name="Champion M.D."/>
            <person name="Holder J.W."/>
            <person name="Muszewska A."/>
            <person name="Goldberg J."/>
            <person name="Bailao A.M."/>
            <person name="Brigido M.M."/>
            <person name="Ferreira M.E."/>
            <person name="Garcia A.M."/>
            <person name="Grynberg M."/>
            <person name="Gujja S."/>
            <person name="Heiman D.I."/>
            <person name="Henn M.R."/>
            <person name="Kodira C.D."/>
            <person name="Leon-Narvaez H."/>
            <person name="Longo L.V."/>
            <person name="Ma L.J."/>
            <person name="Malavazi I."/>
            <person name="Matsuo A.L."/>
            <person name="Morais F.V."/>
            <person name="Pereira M."/>
            <person name="Rodriguez-Brito S."/>
            <person name="Sakthikumar S."/>
            <person name="Salem-Izacc S.M."/>
            <person name="Sykes S.M."/>
            <person name="Teixeira M.M."/>
            <person name="Vallejo M.C."/>
            <person name="Walter M.E."/>
            <person name="Yandava C."/>
            <person name="Young S."/>
            <person name="Zeng Q."/>
            <person name="Zucker J."/>
            <person name="Felipe M.S."/>
            <person name="Goldman G.H."/>
            <person name="Haas B.J."/>
            <person name="McEwen J.G."/>
            <person name="Nino-Vega G."/>
            <person name="Puccia R."/>
            <person name="San-Blas G."/>
            <person name="Soares C.M."/>
            <person name="Birren B.W."/>
            <person name="Cuomo C.A."/>
        </authorList>
    </citation>
    <scope>NUCLEOTIDE SEQUENCE [LARGE SCALE GENOMIC DNA]</scope>
    <source>
        <strain evidence="1 2">Pb18</strain>
    </source>
</reference>
<dbReference type="HOGENOM" id="CLU_2038768_0_0_1"/>
<protein>
    <submittedName>
        <fullName evidence="1">Uncharacterized protein</fullName>
    </submittedName>
</protein>
<dbReference type="InParanoid" id="C1GEU6"/>
<evidence type="ECO:0000313" key="2">
    <source>
        <dbReference type="Proteomes" id="UP000001628"/>
    </source>
</evidence>
<dbReference type="AlphaFoldDB" id="C1GEU6"/>
<accession>C1GEU6</accession>
<sequence length="121" mass="13901">MATVMVMCRSLLVPETRSSQPDNSLRNSYLFTRRVTSYRPRHGLTTDIIINLVPANRFGFPFKNSWNRQTLPKADVKSILVCILGWGSVELMQEQCDSRITVVKLHAEMDQGRCNISQTWQ</sequence>
<dbReference type="VEuPathDB" id="FungiDB:PADG_05782"/>
<keyword evidence="2" id="KW-1185">Reference proteome</keyword>
<organism evidence="1 2">
    <name type="scientific">Paracoccidioides brasiliensis (strain Pb18)</name>
    <dbReference type="NCBI Taxonomy" id="502780"/>
    <lineage>
        <taxon>Eukaryota</taxon>
        <taxon>Fungi</taxon>
        <taxon>Dikarya</taxon>
        <taxon>Ascomycota</taxon>
        <taxon>Pezizomycotina</taxon>
        <taxon>Eurotiomycetes</taxon>
        <taxon>Eurotiomycetidae</taxon>
        <taxon>Onygenales</taxon>
        <taxon>Ajellomycetaceae</taxon>
        <taxon>Paracoccidioides</taxon>
    </lineage>
</organism>
<dbReference type="Proteomes" id="UP000001628">
    <property type="component" value="Unassembled WGS sequence"/>
</dbReference>
<gene>
    <name evidence="1" type="ORF">PADG_05782</name>
</gene>
<dbReference type="KEGG" id="pbn:PADG_05782"/>